<dbReference type="RefSeq" id="WP_133223281.1">
    <property type="nucleotide sequence ID" value="NZ_NRSG01000631.1"/>
</dbReference>
<organism evidence="2 3">
    <name type="scientific">Paracraurococcus ruber</name>
    <dbReference type="NCBI Taxonomy" id="77675"/>
    <lineage>
        <taxon>Bacteria</taxon>
        <taxon>Pseudomonadati</taxon>
        <taxon>Pseudomonadota</taxon>
        <taxon>Alphaproteobacteria</taxon>
        <taxon>Acetobacterales</taxon>
        <taxon>Roseomonadaceae</taxon>
        <taxon>Paracraurococcus</taxon>
    </lineage>
</organism>
<comment type="caution">
    <text evidence="2">The sequence shown here is derived from an EMBL/GenBank/DDBJ whole genome shotgun (WGS) entry which is preliminary data.</text>
</comment>
<feature type="transmembrane region" description="Helical" evidence="1">
    <location>
        <begin position="69"/>
        <end position="90"/>
    </location>
</feature>
<feature type="transmembrane region" description="Helical" evidence="1">
    <location>
        <begin position="44"/>
        <end position="63"/>
    </location>
</feature>
<keyword evidence="1" id="KW-0812">Transmembrane</keyword>
<dbReference type="EMBL" id="NRSG01000631">
    <property type="protein sequence ID" value="MBK1662600.1"/>
    <property type="molecule type" value="Genomic_DNA"/>
</dbReference>
<accession>A0ABS1D8B4</accession>
<dbReference type="Proteomes" id="UP000697995">
    <property type="component" value="Unassembled WGS sequence"/>
</dbReference>
<evidence type="ECO:0000256" key="1">
    <source>
        <dbReference type="SAM" id="Phobius"/>
    </source>
</evidence>
<sequence>MQFAPLLAAPPLVQAHAAAAIAAFGLGLWQMAAPKGTLPHRRLGWAWTGLMLVVALSSFGITGNRGPWHFSWIHGISLFTLVMLPLAVLHARRGRVGLHRRAMIGLFLGALVITGAFTLLPGRLLGRVVFS</sequence>
<evidence type="ECO:0008006" key="4">
    <source>
        <dbReference type="Google" id="ProtNLM"/>
    </source>
</evidence>
<keyword evidence="3" id="KW-1185">Reference proteome</keyword>
<gene>
    <name evidence="2" type="ORF">CKO45_30960</name>
</gene>
<reference evidence="2 3" key="1">
    <citation type="journal article" date="2020" name="Microorganisms">
        <title>Osmotic Adaptation and Compatible Solute Biosynthesis of Phototrophic Bacteria as Revealed from Genome Analyses.</title>
        <authorList>
            <person name="Imhoff J.F."/>
            <person name="Rahn T."/>
            <person name="Kunzel S."/>
            <person name="Keller A."/>
            <person name="Neulinger S.C."/>
        </authorList>
    </citation>
    <scope>NUCLEOTIDE SEQUENCE [LARGE SCALE GENOMIC DNA]</scope>
    <source>
        <strain evidence="2 3">DSM 15382</strain>
    </source>
</reference>
<keyword evidence="1" id="KW-0472">Membrane</keyword>
<evidence type="ECO:0000313" key="3">
    <source>
        <dbReference type="Proteomes" id="UP000697995"/>
    </source>
</evidence>
<feature type="transmembrane region" description="Helical" evidence="1">
    <location>
        <begin position="102"/>
        <end position="120"/>
    </location>
</feature>
<evidence type="ECO:0000313" key="2">
    <source>
        <dbReference type="EMBL" id="MBK1662600.1"/>
    </source>
</evidence>
<proteinExistence type="predicted"/>
<keyword evidence="1" id="KW-1133">Transmembrane helix</keyword>
<name>A0ABS1D8B4_9PROT</name>
<feature type="transmembrane region" description="Helical" evidence="1">
    <location>
        <begin position="12"/>
        <end position="32"/>
    </location>
</feature>
<protein>
    <recommendedName>
        <fullName evidence="4">DUF2306 domain-containing protein</fullName>
    </recommendedName>
</protein>